<dbReference type="Proteomes" id="UP001381693">
    <property type="component" value="Unassembled WGS sequence"/>
</dbReference>
<dbReference type="InterPro" id="IPR016024">
    <property type="entry name" value="ARM-type_fold"/>
</dbReference>
<dbReference type="PANTHER" id="PTHR17695">
    <property type="entry name" value="SMALL SUBUNIT PROCESSOME COMPONENT 20 HOMOLOG"/>
    <property type="match status" value="1"/>
</dbReference>
<dbReference type="SUPFAM" id="SSF48371">
    <property type="entry name" value="ARM repeat"/>
    <property type="match status" value="3"/>
</dbReference>
<dbReference type="InterPro" id="IPR046523">
    <property type="entry name" value="UTP20_dom"/>
</dbReference>
<dbReference type="Pfam" id="PF23099">
    <property type="entry name" value="UTP20_C"/>
    <property type="match status" value="1"/>
</dbReference>
<evidence type="ECO:0000313" key="5">
    <source>
        <dbReference type="Proteomes" id="UP001381693"/>
    </source>
</evidence>
<evidence type="ECO:0000259" key="3">
    <source>
        <dbReference type="Pfam" id="PF23099"/>
    </source>
</evidence>
<gene>
    <name evidence="4" type="ORF">SK128_011863</name>
</gene>
<sequence length="2804" mass="320528">MKDAATRQSHKHKNTYVFKGFSEKVRALRVNARKYMLQRPQNTDGEDVTFFYDTLNKCRDLNLTEDFKAFLQDLHTGVKTTAQLVHHEEHVVQCLCTHISKPNSLALQPLLDLVVALANDMPQELYKCHFYKLLPKLLSHLVTKDPDVIESVFLCIVSLFVVLQKYLCEDLYELYHVQNFSLLLSKSYPWYINNLAAQSLSVLVRKVPKYEYFIGMAFRKLKMDESQTLGVGSIFASMMKSDVIQRIHSCAPKVLGMLLDHLDERDNIPLEPALKAILHAVSQVAKYVTTPHAESSSKWQTHWNEDSALIWPVLLGHVKSFVSHKSLEAVIHQLDAILQIVLIFVSHKQGALITNVDDIVTHCLSILEVTIPDFVGNTLNSIFIALLVLPQHIVSRKVLERITTSLLSSSCSCLVKFEFMRDVVEFQRFDSEILPLLLPYLNTLMGSAKDKDVPKDIIHYIAYVTAKKRPLCNTGMDLSSWHPYIFDFSRLSKDSYNETNVCTFIENKIKEGIEEGLSNFEDLSLSLLCIPHLLPINHQDLAPYLTWIFNDALALLTDKTEKLVDSDKAIVHKKKKTGGQVPEVKASFDMNVKGSTPQFTKKVLFLIGLVIEVMSHIYTHKDFLAILGQNELFNLLKKKCHYRENVHFLKAMDIHFTIASLAKDEGIINETFLKEVYLLLAPAISSANPQVRLLTIHILSVFPVSIPSTPDSTESVDSLFKVLLKCECVPISPFEFKERLRYITMLDADHVKKHSPSCGSFAEAPLLLFLGQLYTNFKDIWSPLISAIASHANSIPLDTFWTVWYSKLKIASSVAYEVLHGQYEVDVDDLDINCPLLLDINNALTVHPGYIKLPPKTDHLNYRDSLWRSMETFPQICESKNRDIVPLFFEFLEKEFFPVDFTIAPTQDIRQLYEPVEAMETETQVIALPKQNKNQDTPAIDTNNDIPNKEREDILSSPQRASIKSLCVHLTLFSKFRNPKMLSQSKKLERMYQELLSHPSPKLQKISFDCLLTYNHSYLTPYKEKMYEVLQNKSLTNTLTLFSIDGSDKVLDEEHRKNFMPYLMRILYGKMHYKTGSKNSGKSRINVRKAVVLRFLAGASEEEFETFLELAFDVLLTHAKGSPLDVLHRSVQNFDLRKVVPLKRLKGALSTLENILEKIGNKMTYNKSFLLNIIIYIVKVASLMLDNRSKIKSNYVSFLKHIRQHAQKLIVKFFSLFEDYAWTPEEIEAVFEVIVWPNLERLPDEGLASPTPLLSLFECWANNPRYFPLLAVVHKGTPSLTPLKFIVRLTTRETCSTGVTNTIFNMVEKLLTLTDYDETQPDEDGKIVPAINCTPLVEIKRLLARDGETQQNFGTALLVPHLEGLLQSMKLMVKRLSKGMKATPRDLTILTSLTEWVASKEICADLLELIFPLIIEKHIKSEDVIAQLLTTCSYLLNIVDNSDKFLRPLISQFGCLTKRASRDALCQAVAAIASVHPHHKLIADLALDLNSWNKRMVDEVDYDRRLDGYKKMTDLCKTENQLCIDFCHFLVYSNMHVMCYVDDSSLRDMSLLSIEQLIDMCIRLRASFPAEFKQIMIDRLLCQVRCGLGNEREDVRHSMFFILQKLVHRCHSYNEKLQDLYKLADETEDEGDFYSNMMHIQRHRRARALTRLADKLRHGELELREDTISDFLIPLVRVHLFRDDYAKDDYLMQASVRCIGAFAKHLSWYPYLRLLRSFMAALAKEDLKYLRLIVKMIEAIINGFHEEIVEVIPNKEKESSVPELTMEQVKLPPTDQDEIRKDKETKDLENADKPISVDGAKLDKAQKVYMALVSTVIPQIQKILAAKTASDKKHKVNKSKFPEDEDIKRIPLALALVKLMKKLPSKVLDANVNSVLMKLITFLKSQSQTIRDEARAMLVKIMVELGGQYLAWLVRDLRSILTKGFQTHVLVYTLHGVLSQMRLVLKSNDVDACLIDMIEICKEDILGIQAEEKKVAKITSKVMEARSDKSYAILDFTAEYISAMCLSSIILPLREVLAHTQDKKVVNKMVRCLEEIASGLQRNQNITLMHKSLFIYGILSEKLMLLSGEGKTSVRGKKVEHMNRLDSYLLAPEPKASKQIPKTSIQATSYVFVEFALKLLASLVRSEKFNPENSEDMKLLDPYVHIMAKFIGSEHPEISILALKCVNLIVRYPLSSLEKQIKDICSEMFVLLHKYSSPELARGKLYNLVQLTFRSLAFIIRTVSYYQMSEEQVRVLLQYVQESLDDSSQQTIVFAILQSIIGKKIDTPELHSLIEQVKKMSIMCTRQYALNQARVTFYTYLLTYPMKRKAIVREINYYLGNLAYCIEEGRYSAITMIHSIVTNFPVKIFEKEMETNIWLKVTEQLVREEFKEHRSLLHKTLKTLYERSVRKSYFIELCMKLTNEEKEVDVNANSVAIQFGCRALSAFLDVSVKKQPKNLLGVVIPKLLPLTNPSRYSNQMKGVCSLENTESCVNTDVLQVDKALIMLTQVFNKLVTQYIGYPEGKEHITNDLWKNIQVLLLYPHIQVRLNAAGLIGQLLASCPIEGSDVPVLCCTVDKARSLMLDLCEVLQSQAPTDSVVISQLTLAVVRNIIYLIRNSERVSLVKKDCDLLDTVEEDGVSESDASRKVERHPLIRSALWVMHRVGDLAYKELVNSGNECTMVREAFLNLLAGIIVVVGDKLQTPMLFNYIIKHLARELSDKRLPRVLVNRTQEVASLVKSEVGLEIYTRHLTTAQTSLSKKKFERKAQEHQQKVVNPRLANKKKKQKHLAGKLSKKRKLALKKGKLFKSKKAKLRANAIVQNS</sequence>
<dbReference type="PANTHER" id="PTHR17695:SF11">
    <property type="entry name" value="SMALL SUBUNIT PROCESSOME COMPONENT 20 HOMOLOG"/>
    <property type="match status" value="1"/>
</dbReference>
<feature type="domain" description="U3 small nucleolar RNA-associated protein 20 N-terminal" evidence="1">
    <location>
        <begin position="962"/>
        <end position="1589"/>
    </location>
</feature>
<comment type="caution">
    <text evidence="4">The sequence shown here is derived from an EMBL/GenBank/DDBJ whole genome shotgun (WGS) entry which is preliminary data.</text>
</comment>
<dbReference type="EMBL" id="JAXCGZ010022838">
    <property type="protein sequence ID" value="KAK7022825.1"/>
    <property type="molecule type" value="Genomic_DNA"/>
</dbReference>
<keyword evidence="5" id="KW-1185">Reference proteome</keyword>
<dbReference type="InterPro" id="IPR011430">
    <property type="entry name" value="UTP20_N"/>
</dbReference>
<accession>A0AAN8WHR0</accession>
<organism evidence="4 5">
    <name type="scientific">Halocaridina rubra</name>
    <name type="common">Hawaiian red shrimp</name>
    <dbReference type="NCBI Taxonomy" id="373956"/>
    <lineage>
        <taxon>Eukaryota</taxon>
        <taxon>Metazoa</taxon>
        <taxon>Ecdysozoa</taxon>
        <taxon>Arthropoda</taxon>
        <taxon>Crustacea</taxon>
        <taxon>Multicrustacea</taxon>
        <taxon>Malacostraca</taxon>
        <taxon>Eumalacostraca</taxon>
        <taxon>Eucarida</taxon>
        <taxon>Decapoda</taxon>
        <taxon>Pleocyemata</taxon>
        <taxon>Caridea</taxon>
        <taxon>Atyoidea</taxon>
        <taxon>Atyidae</taxon>
        <taxon>Halocaridina</taxon>
    </lineage>
</organism>
<dbReference type="GO" id="GO:0032040">
    <property type="term" value="C:small-subunit processome"/>
    <property type="evidence" value="ECO:0007669"/>
    <property type="project" value="TreeGrafter"/>
</dbReference>
<feature type="domain" description="U3 small nucleolar RNA-associated protein 20 C-terminal" evidence="3">
    <location>
        <begin position="2505"/>
        <end position="2781"/>
    </location>
</feature>
<dbReference type="Pfam" id="PF07539">
    <property type="entry name" value="UTP20_N"/>
    <property type="match status" value="1"/>
</dbReference>
<dbReference type="Pfam" id="PF20416">
    <property type="entry name" value="UTP20"/>
    <property type="match status" value="1"/>
</dbReference>
<dbReference type="GO" id="GO:0030686">
    <property type="term" value="C:90S preribosome"/>
    <property type="evidence" value="ECO:0007669"/>
    <property type="project" value="TreeGrafter"/>
</dbReference>
<reference evidence="4 5" key="1">
    <citation type="submission" date="2023-11" db="EMBL/GenBank/DDBJ databases">
        <title>Halocaridina rubra genome assembly.</title>
        <authorList>
            <person name="Smith C."/>
        </authorList>
    </citation>
    <scope>NUCLEOTIDE SEQUENCE [LARGE SCALE GENOMIC DNA]</scope>
    <source>
        <strain evidence="4">EP-1</strain>
        <tissue evidence="4">Whole</tissue>
    </source>
</reference>
<evidence type="ECO:0000259" key="2">
    <source>
        <dbReference type="Pfam" id="PF20416"/>
    </source>
</evidence>
<proteinExistence type="predicted"/>
<dbReference type="InterPro" id="IPR052575">
    <property type="entry name" value="SSU_processome_comp_20"/>
</dbReference>
<name>A0AAN8WHR0_HALRR</name>
<evidence type="ECO:0000313" key="4">
    <source>
        <dbReference type="EMBL" id="KAK7022825.1"/>
    </source>
</evidence>
<dbReference type="InterPro" id="IPR057525">
    <property type="entry name" value="UTP20_C"/>
</dbReference>
<evidence type="ECO:0008006" key="6">
    <source>
        <dbReference type="Google" id="ProtNLM"/>
    </source>
</evidence>
<feature type="domain" description="U3 small nucleolar RNA-associated protein 20" evidence="2">
    <location>
        <begin position="1843"/>
        <end position="2058"/>
    </location>
</feature>
<protein>
    <recommendedName>
        <fullName evidence="6">Small subunit processome component 20 homolog</fullName>
    </recommendedName>
</protein>
<evidence type="ECO:0000259" key="1">
    <source>
        <dbReference type="Pfam" id="PF07539"/>
    </source>
</evidence>